<keyword evidence="1" id="KW-0808">Transferase</keyword>
<dbReference type="PANTHER" id="PTHR37984">
    <property type="entry name" value="PROTEIN CBG26694"/>
    <property type="match status" value="1"/>
</dbReference>
<proteinExistence type="predicted"/>
<dbReference type="InterPro" id="IPR050951">
    <property type="entry name" value="Retrovirus_Pol_polyprotein"/>
</dbReference>
<gene>
    <name evidence="8" type="primary">pol_356</name>
    <name evidence="8" type="ORF">NPIL_646581</name>
</gene>
<evidence type="ECO:0000313" key="8">
    <source>
        <dbReference type="EMBL" id="GFU37866.1"/>
    </source>
</evidence>
<dbReference type="InterPro" id="IPR043502">
    <property type="entry name" value="DNA/RNA_pol_sf"/>
</dbReference>
<keyword evidence="2" id="KW-0548">Nucleotidyltransferase</keyword>
<dbReference type="InterPro" id="IPR041373">
    <property type="entry name" value="RT_RNaseH"/>
</dbReference>
<keyword evidence="3" id="KW-0540">Nuclease</keyword>
<dbReference type="Proteomes" id="UP000887013">
    <property type="component" value="Unassembled WGS sequence"/>
</dbReference>
<evidence type="ECO:0000313" key="9">
    <source>
        <dbReference type="Proteomes" id="UP000887013"/>
    </source>
</evidence>
<evidence type="ECO:0000256" key="1">
    <source>
        <dbReference type="ARBA" id="ARBA00022679"/>
    </source>
</evidence>
<evidence type="ECO:0000256" key="4">
    <source>
        <dbReference type="ARBA" id="ARBA00022759"/>
    </source>
</evidence>
<accession>A0A8X6QQH7</accession>
<organism evidence="8 9">
    <name type="scientific">Nephila pilipes</name>
    <name type="common">Giant wood spider</name>
    <name type="synonym">Nephila maculata</name>
    <dbReference type="NCBI Taxonomy" id="299642"/>
    <lineage>
        <taxon>Eukaryota</taxon>
        <taxon>Metazoa</taxon>
        <taxon>Ecdysozoa</taxon>
        <taxon>Arthropoda</taxon>
        <taxon>Chelicerata</taxon>
        <taxon>Arachnida</taxon>
        <taxon>Araneae</taxon>
        <taxon>Araneomorphae</taxon>
        <taxon>Entelegynae</taxon>
        <taxon>Araneoidea</taxon>
        <taxon>Nephilidae</taxon>
        <taxon>Nephila</taxon>
    </lineage>
</organism>
<dbReference type="SUPFAM" id="SSF56672">
    <property type="entry name" value="DNA/RNA polymerases"/>
    <property type="match status" value="1"/>
</dbReference>
<name>A0A8X6QQH7_NEPPI</name>
<feature type="domain" description="Reverse transcriptase RNase H-like" evidence="7">
    <location>
        <begin position="69"/>
        <end position="144"/>
    </location>
</feature>
<dbReference type="GO" id="GO:0016787">
    <property type="term" value="F:hydrolase activity"/>
    <property type="evidence" value="ECO:0007669"/>
    <property type="project" value="UniProtKB-KW"/>
</dbReference>
<keyword evidence="5" id="KW-0378">Hydrolase</keyword>
<dbReference type="PANTHER" id="PTHR37984:SF8">
    <property type="entry name" value="CCHC-TYPE DOMAIN-CONTAINING PROTEIN"/>
    <property type="match status" value="1"/>
</dbReference>
<dbReference type="GO" id="GO:0003964">
    <property type="term" value="F:RNA-directed DNA polymerase activity"/>
    <property type="evidence" value="ECO:0007669"/>
    <property type="project" value="UniProtKB-KW"/>
</dbReference>
<reference evidence="8" key="1">
    <citation type="submission" date="2020-08" db="EMBL/GenBank/DDBJ databases">
        <title>Multicomponent nature underlies the extraordinary mechanical properties of spider dragline silk.</title>
        <authorList>
            <person name="Kono N."/>
            <person name="Nakamura H."/>
            <person name="Mori M."/>
            <person name="Yoshida Y."/>
            <person name="Ohtoshi R."/>
            <person name="Malay A.D."/>
            <person name="Moran D.A.P."/>
            <person name="Tomita M."/>
            <person name="Numata K."/>
            <person name="Arakawa K."/>
        </authorList>
    </citation>
    <scope>NUCLEOTIDE SEQUENCE</scope>
</reference>
<keyword evidence="9" id="KW-1185">Reference proteome</keyword>
<dbReference type="Pfam" id="PF17917">
    <property type="entry name" value="RT_RNaseH"/>
    <property type="match status" value="1"/>
</dbReference>
<evidence type="ECO:0000256" key="2">
    <source>
        <dbReference type="ARBA" id="ARBA00022695"/>
    </source>
</evidence>
<evidence type="ECO:0000256" key="6">
    <source>
        <dbReference type="ARBA" id="ARBA00022918"/>
    </source>
</evidence>
<keyword evidence="6" id="KW-0695">RNA-directed DNA polymerase</keyword>
<keyword evidence="4" id="KW-0255">Endonuclease</keyword>
<dbReference type="GO" id="GO:0004519">
    <property type="term" value="F:endonuclease activity"/>
    <property type="evidence" value="ECO:0007669"/>
    <property type="project" value="UniProtKB-KW"/>
</dbReference>
<evidence type="ECO:0000259" key="7">
    <source>
        <dbReference type="Pfam" id="PF17917"/>
    </source>
</evidence>
<protein>
    <submittedName>
        <fullName evidence="8">Retrovirus-related Pol polyprotein from transposon 17.6</fullName>
    </submittedName>
</protein>
<evidence type="ECO:0000256" key="3">
    <source>
        <dbReference type="ARBA" id="ARBA00022722"/>
    </source>
</evidence>
<dbReference type="OrthoDB" id="6430646at2759"/>
<dbReference type="AlphaFoldDB" id="A0A8X6QQH7"/>
<evidence type="ECO:0000256" key="5">
    <source>
        <dbReference type="ARBA" id="ARBA00022801"/>
    </source>
</evidence>
<dbReference type="Gene3D" id="3.10.10.10">
    <property type="entry name" value="HIV Type 1 Reverse Transcriptase, subunit A, domain 1"/>
    <property type="match status" value="1"/>
</dbReference>
<dbReference type="EMBL" id="BMAW01084290">
    <property type="protein sequence ID" value="GFU37866.1"/>
    <property type="molecule type" value="Genomic_DNA"/>
</dbReference>
<comment type="caution">
    <text evidence="8">The sequence shown here is derived from an EMBL/GenBank/DDBJ whole genome shotgun (WGS) entry which is preliminary data.</text>
</comment>
<sequence length="158" mass="18290">MFERSIISKAEEPTDWVSNVVVIDSPKKLRICLDPRPLNEAIQRPYYPIPITDVIMTQLQGVEASRNGIPVDASRNRTGAVFLQQGQLVVYGSVSLTEMQQRYAQTEKELMSVKYGLEYFNYYTYGRKVTVPTDHRKVRVLSKKSYEFISCRLQHMLH</sequence>